<dbReference type="PANTHER" id="PTHR33375:SF7">
    <property type="entry name" value="CHROMOSOME 2-PARTITIONING PROTEIN PARB-RELATED"/>
    <property type="match status" value="1"/>
</dbReference>
<feature type="region of interest" description="Disordered" evidence="2">
    <location>
        <begin position="699"/>
        <end position="740"/>
    </location>
</feature>
<feature type="region of interest" description="Disordered" evidence="2">
    <location>
        <begin position="419"/>
        <end position="444"/>
    </location>
</feature>
<gene>
    <name evidence="3" type="ORF">FHS81_003652</name>
</gene>
<dbReference type="SUPFAM" id="SSF109709">
    <property type="entry name" value="KorB DNA-binding domain-like"/>
    <property type="match status" value="1"/>
</dbReference>
<evidence type="ECO:0000313" key="4">
    <source>
        <dbReference type="Proteomes" id="UP000537592"/>
    </source>
</evidence>
<keyword evidence="1" id="KW-0175">Coiled coil</keyword>
<organism evidence="3 4">
    <name type="scientific">Pseudochelatococcus contaminans</name>
    <dbReference type="NCBI Taxonomy" id="1538103"/>
    <lineage>
        <taxon>Bacteria</taxon>
        <taxon>Pseudomonadati</taxon>
        <taxon>Pseudomonadota</taxon>
        <taxon>Alphaproteobacteria</taxon>
        <taxon>Hyphomicrobiales</taxon>
        <taxon>Chelatococcaceae</taxon>
        <taxon>Pseudochelatococcus</taxon>
    </lineage>
</organism>
<comment type="caution">
    <text evidence="3">The sequence shown here is derived from an EMBL/GenBank/DDBJ whole genome shotgun (WGS) entry which is preliminary data.</text>
</comment>
<dbReference type="GO" id="GO:0005694">
    <property type="term" value="C:chromosome"/>
    <property type="evidence" value="ECO:0007669"/>
    <property type="project" value="TreeGrafter"/>
</dbReference>
<dbReference type="InterPro" id="IPR050336">
    <property type="entry name" value="Chromosome_partition/occlusion"/>
</dbReference>
<dbReference type="AlphaFoldDB" id="A0A7W6EJ86"/>
<dbReference type="Proteomes" id="UP000537592">
    <property type="component" value="Unassembled WGS sequence"/>
</dbReference>
<evidence type="ECO:0000256" key="2">
    <source>
        <dbReference type="SAM" id="MobiDB-lite"/>
    </source>
</evidence>
<dbReference type="EMBL" id="JACICC010000023">
    <property type="protein sequence ID" value="MBB3811537.1"/>
    <property type="molecule type" value="Genomic_DNA"/>
</dbReference>
<proteinExistence type="predicted"/>
<feature type="coiled-coil region" evidence="1">
    <location>
        <begin position="336"/>
        <end position="363"/>
    </location>
</feature>
<dbReference type="Gene3D" id="1.10.10.2830">
    <property type="match status" value="1"/>
</dbReference>
<feature type="compositionally biased region" description="Acidic residues" evidence="2">
    <location>
        <begin position="426"/>
        <end position="438"/>
    </location>
</feature>
<reference evidence="3 4" key="1">
    <citation type="submission" date="2020-08" db="EMBL/GenBank/DDBJ databases">
        <title>Genomic Encyclopedia of Type Strains, Phase IV (KMG-IV): sequencing the most valuable type-strain genomes for metagenomic binning, comparative biology and taxonomic classification.</title>
        <authorList>
            <person name="Goeker M."/>
        </authorList>
    </citation>
    <scope>NUCLEOTIDE SEQUENCE [LARGE SCALE GENOMIC DNA]</scope>
    <source>
        <strain evidence="3 4">DSM 28760</strain>
    </source>
</reference>
<dbReference type="InterPro" id="IPR036086">
    <property type="entry name" value="ParB/Sulfiredoxin_sf"/>
</dbReference>
<evidence type="ECO:0000313" key="3">
    <source>
        <dbReference type="EMBL" id="MBB3811537.1"/>
    </source>
</evidence>
<accession>A0A7W6EJ86</accession>
<protein>
    <submittedName>
        <fullName evidence="3">ParB family chromosome partitioning protein</fullName>
    </submittedName>
</protein>
<dbReference type="PANTHER" id="PTHR33375">
    <property type="entry name" value="CHROMOSOME-PARTITIONING PROTEIN PARB-RELATED"/>
    <property type="match status" value="1"/>
</dbReference>
<dbReference type="GO" id="GO:0007059">
    <property type="term" value="P:chromosome segregation"/>
    <property type="evidence" value="ECO:0007669"/>
    <property type="project" value="TreeGrafter"/>
</dbReference>
<name>A0A7W6EJ86_9HYPH</name>
<sequence length="740" mass="81414">MRSEREPHGVRHGAKTMAKAASRKKNPVVAMIEFSRSRDIPFNRIRLSDSNVREIDVENGLDELTHDIDRREDLVMGLNVRAILDDAGVETGDFETPAGGRRYRAIARLVAAGRFPADGLVPCLVKKANAKTSAVDDSYAENVVRLALHPLDQFKAFKRMVDGGMSKEEVADAYRTTPRYIGQRLRLARVAQSLLDAYARSEMTLAMLEAFTVNPDHARQEQVWEAIQRSHNRQPWYIRDLLTETTVPTDDKRAQFVGVEAYEQAGGVMLRDLFSDEDEGWLENPALLDRLVSDKLKVIADEVAAEGWKWIEIDTDLPYGHDRGLRVLNATFPDLSEEDRAIREALREEYERLEAEHADYDELPDDIDARLGEIEAALSVFEKRPAIYDAAEIARAGVFISIDRAGQLVVARGYVRPEDEAPVTGDGEDAAGDGETDAESGAVAAQASVQRAVITIGGEPVDTEDDEDDAIKPLPERLVIELTAHRTLALHDALANNPHVAMTALLHRLVMQRYHYAAPTGCMEISVRQPHLGVQGSDLSDTPSAKAIDERFDAWKADVPSDEGAAWDWIAALDEASRMALLAHCVSYGVNALYERPNPHSGSGVSQFCLDRRLSGADRIARATGFDMVADGGWRPTVDNYLGRVTKPRILEAVREGAGERAAQLIAHLKKGDMAKEAERLLAETGWLPEPLRLVELDGDAADDGDAGDGEALPDFLAGDGDEDEATEAEDEHVALVAAE</sequence>
<dbReference type="FunFam" id="3.90.1530.30:FF:000002">
    <property type="entry name" value="Chromosome partitioning protein ParB"/>
    <property type="match status" value="1"/>
</dbReference>
<evidence type="ECO:0000256" key="1">
    <source>
        <dbReference type="SAM" id="Coils"/>
    </source>
</evidence>
<feature type="compositionally biased region" description="Acidic residues" evidence="2">
    <location>
        <begin position="699"/>
        <end position="709"/>
    </location>
</feature>
<keyword evidence="4" id="KW-1185">Reference proteome</keyword>
<dbReference type="SUPFAM" id="SSF110849">
    <property type="entry name" value="ParB/Sulfiredoxin"/>
    <property type="match status" value="1"/>
</dbReference>
<feature type="compositionally biased region" description="Acidic residues" evidence="2">
    <location>
        <begin position="720"/>
        <end position="731"/>
    </location>
</feature>
<feature type="region of interest" description="Disordered" evidence="2">
    <location>
        <begin position="1"/>
        <end position="22"/>
    </location>
</feature>